<dbReference type="SMART" id="SM00437">
    <property type="entry name" value="TOP1Ac"/>
    <property type="match status" value="1"/>
</dbReference>
<dbReference type="InterPro" id="IPR000380">
    <property type="entry name" value="Topo_IA"/>
</dbReference>
<dbReference type="PANTHER" id="PTHR42785">
    <property type="entry name" value="DNA TOPOISOMERASE, TYPE IA, CORE"/>
    <property type="match status" value="1"/>
</dbReference>
<dbReference type="InterPro" id="IPR034149">
    <property type="entry name" value="TOPRIM_TopoI"/>
</dbReference>
<name>A0A921JHT5_9BACT</name>
<dbReference type="PROSITE" id="PS50880">
    <property type="entry name" value="TOPRIM"/>
    <property type="match status" value="1"/>
</dbReference>
<keyword evidence="3" id="KW-0479">Metal-binding</keyword>
<feature type="site" description="Interaction with DNA" evidence="8">
    <location>
        <position position="289"/>
    </location>
</feature>
<feature type="active site" description="O-(5'-phospho-DNA)-tyrosine intermediate" evidence="8">
    <location>
        <position position="287"/>
    </location>
</feature>
<evidence type="ECO:0000256" key="3">
    <source>
        <dbReference type="ARBA" id="ARBA00022723"/>
    </source>
</evidence>
<dbReference type="GO" id="GO:0046872">
    <property type="term" value="F:metal ion binding"/>
    <property type="evidence" value="ECO:0007669"/>
    <property type="project" value="UniProtKB-KW"/>
</dbReference>
<dbReference type="PROSITE" id="PS52039">
    <property type="entry name" value="TOPO_IA_2"/>
    <property type="match status" value="1"/>
</dbReference>
<dbReference type="Gene3D" id="1.10.460.10">
    <property type="entry name" value="Topoisomerase I, domain 2"/>
    <property type="match status" value="2"/>
</dbReference>
<dbReference type="SUPFAM" id="SSF56712">
    <property type="entry name" value="Prokaryotic type I DNA topoisomerase"/>
    <property type="match status" value="1"/>
</dbReference>
<dbReference type="PROSITE" id="PS00396">
    <property type="entry name" value="TOPO_IA_1"/>
    <property type="match status" value="1"/>
</dbReference>
<evidence type="ECO:0000256" key="4">
    <source>
        <dbReference type="ARBA" id="ARBA00022842"/>
    </source>
</evidence>
<dbReference type="PRINTS" id="PR00417">
    <property type="entry name" value="PRTPISMRASEI"/>
</dbReference>
<evidence type="ECO:0000256" key="8">
    <source>
        <dbReference type="HAMAP-Rule" id="MF_00952"/>
    </source>
</evidence>
<dbReference type="Gene3D" id="1.10.290.10">
    <property type="entry name" value="Topoisomerase I, domain 4"/>
    <property type="match status" value="1"/>
</dbReference>
<evidence type="ECO:0000313" key="11">
    <source>
        <dbReference type="EMBL" id="HJE39085.1"/>
    </source>
</evidence>
<comment type="subunit">
    <text evidence="8">Monomer.</text>
</comment>
<feature type="region of interest" description="Interaction with DNA" evidence="8">
    <location>
        <begin position="166"/>
        <end position="171"/>
    </location>
</feature>
<dbReference type="Proteomes" id="UP000711407">
    <property type="component" value="Unassembled WGS sequence"/>
</dbReference>
<feature type="site" description="Interaction with DNA" evidence="8">
    <location>
        <position position="158"/>
    </location>
</feature>
<dbReference type="InterPro" id="IPR003602">
    <property type="entry name" value="Topo_IA_DNA-bd_dom"/>
</dbReference>
<evidence type="ECO:0000256" key="2">
    <source>
        <dbReference type="ARBA" id="ARBA00009446"/>
    </source>
</evidence>
<dbReference type="Gene3D" id="2.70.20.10">
    <property type="entry name" value="Topoisomerase I, domain 3"/>
    <property type="match status" value="1"/>
</dbReference>
<dbReference type="InterPro" id="IPR028612">
    <property type="entry name" value="Topoisom_1_IA"/>
</dbReference>
<keyword evidence="7 8" id="KW-0413">Isomerase</keyword>
<dbReference type="Pfam" id="PF13368">
    <property type="entry name" value="Toprim_C_rpt"/>
    <property type="match status" value="3"/>
</dbReference>
<dbReference type="EMBL" id="DYXT01000028">
    <property type="protein sequence ID" value="HJE39085.1"/>
    <property type="molecule type" value="Genomic_DNA"/>
</dbReference>
<sequence>MSTTSKNLIIVESPAKAKTIEKFLGKDYQVLSSRGHIRDLSKKDLTIDSKGRFEPEYEVPDEKLPLVKELKKAAGQASMVWLASDEDREGEAISWHLYEVLGLKPDNTRRIVFHEITKDAIVHAIENPRDIDINLVDAQQARRVLDRIVGFELSPILWKKIKPSLSAGRVQSVAVRLIVERENEIKAFVPEEYYRVTAEMAAPDGSTVKLELARRIPSYKDAIALLDALKDATFTVTDINVKPVKKSPAPPFTTSTLQQEASRKLGFTVSQTMLVAQKLYEAGHITYMRTDSLNLSSLAISTISREIRETLGERYLKVRKYHTRSKGAQEAHEAIRPTYINKHAIEGTAQEKKLYNLIWKRTIASQMADAELERTTIDVIPQSSGGNDVNARFTTDGEVIKFDGFLKVYIESHDDDDRDGTPALGDSALLPPLKTGDVLTADKIVAQERFTQQPPRYTEASLVKKMEELGIGRPSTYAPTISTIQVRQYVEKGEKEGTPRDVRVMTLKGGKIKETMRHETFGAERGKLIPTDIGIVVNDFLTSNFPNILDYNFTADIEEKFDQIAEGRTEWHHEIARFYDVFHPEVEKAEKTRTEHKVGERLLGTDPVSGKPVSVKVGRYGPVVQIGDVNSDEKPRFASLQSDQSIFDITLEQALKLFELPRTLGSYEDAEVTVAVGRFGPYVKHKGKFVSIPAGQSPAAITFDEAVELIVSKRDAESKKVVKVFDDEPDLQILNGRYGVYISYKKSNYKIPKTVADPSALTLAECMEIINNQPAKKAVRRKK</sequence>
<organism evidence="11 12">
    <name type="scientific">Candidatus Amulumruptor caecigallinarius</name>
    <dbReference type="NCBI Taxonomy" id="2109911"/>
    <lineage>
        <taxon>Bacteria</taxon>
        <taxon>Pseudomonadati</taxon>
        <taxon>Bacteroidota</taxon>
        <taxon>Bacteroidia</taxon>
        <taxon>Bacteroidales</taxon>
        <taxon>Muribaculaceae</taxon>
        <taxon>Candidatus Amulumruptor</taxon>
    </lineage>
</organism>
<dbReference type="Gene3D" id="3.40.50.140">
    <property type="match status" value="1"/>
</dbReference>
<dbReference type="InterPro" id="IPR023406">
    <property type="entry name" value="Topo_IA_AS"/>
</dbReference>
<keyword evidence="5 8" id="KW-0799">Topoisomerase</keyword>
<evidence type="ECO:0000313" key="12">
    <source>
        <dbReference type="Proteomes" id="UP000711407"/>
    </source>
</evidence>
<evidence type="ECO:0000256" key="6">
    <source>
        <dbReference type="ARBA" id="ARBA00023125"/>
    </source>
</evidence>
<feature type="domain" description="Topo IA-type catalytic" evidence="10">
    <location>
        <begin position="132"/>
        <end position="586"/>
    </location>
</feature>
<evidence type="ECO:0000256" key="5">
    <source>
        <dbReference type="ARBA" id="ARBA00023029"/>
    </source>
</evidence>
<dbReference type="NCBIfam" id="TIGR01051">
    <property type="entry name" value="topA_bact"/>
    <property type="match status" value="1"/>
</dbReference>
<dbReference type="EC" id="5.6.2.1" evidence="8"/>
<feature type="site" description="Interaction with DNA" evidence="8">
    <location>
        <position position="36"/>
    </location>
</feature>
<dbReference type="InterPro" id="IPR005733">
    <property type="entry name" value="TopoI_bac-type"/>
</dbReference>
<dbReference type="Pfam" id="PF01131">
    <property type="entry name" value="Topoisom_bac"/>
    <property type="match status" value="1"/>
</dbReference>
<dbReference type="AlphaFoldDB" id="A0A921JHT5"/>
<dbReference type="InterPro" id="IPR013825">
    <property type="entry name" value="Topo_IA_cen_sub2"/>
</dbReference>
<comment type="function">
    <text evidence="8">Releases the supercoiling and torsional tension of DNA, which is introduced during the DNA replication and transcription, by transiently cleaving and rejoining one strand of the DNA duplex. Introduces a single-strand break via transesterification at a target site in duplex DNA. The scissile phosphodiester is attacked by the catalytic tyrosine of the enzyme, resulting in the formation of a DNA-(5'-phosphotyrosyl)-enzyme intermediate and the expulsion of a 3'-OH DNA strand. The free DNA strand then undergoes passage around the unbroken strand, thus removing DNA supercoils. Finally, in the religation step, the DNA 3'-OH attacks the covalent intermediate to expel the active-site tyrosine and restore the DNA phosphodiester backbone.</text>
</comment>
<dbReference type="GO" id="GO:0003677">
    <property type="term" value="F:DNA binding"/>
    <property type="evidence" value="ECO:0007669"/>
    <property type="project" value="UniProtKB-KW"/>
</dbReference>
<dbReference type="InterPro" id="IPR003601">
    <property type="entry name" value="Topo_IA_2"/>
</dbReference>
<reference evidence="11" key="2">
    <citation type="submission" date="2021-09" db="EMBL/GenBank/DDBJ databases">
        <authorList>
            <person name="Gilroy R."/>
        </authorList>
    </citation>
    <scope>NUCLEOTIDE SEQUENCE</scope>
    <source>
        <strain evidence="11">4100</strain>
    </source>
</reference>
<keyword evidence="6 8" id="KW-0238">DNA-binding</keyword>
<feature type="site" description="Interaction with DNA" evidence="8">
    <location>
        <position position="143"/>
    </location>
</feature>
<dbReference type="InterPro" id="IPR013826">
    <property type="entry name" value="Topo_IA_cen_sub3"/>
</dbReference>
<keyword evidence="4" id="KW-0460">Magnesium</keyword>
<gene>
    <name evidence="8 11" type="primary">topA</name>
    <name evidence="11" type="ORF">K8V47_04935</name>
</gene>
<dbReference type="CDD" id="cd03363">
    <property type="entry name" value="TOPRIM_TopoIA_TopoI"/>
    <property type="match status" value="1"/>
</dbReference>
<protein>
    <recommendedName>
        <fullName evidence="8">DNA topoisomerase 1</fullName>
        <ecNumber evidence="8">5.6.2.1</ecNumber>
    </recommendedName>
    <alternativeName>
        <fullName evidence="8">DNA topoisomerase I</fullName>
    </alternativeName>
</protein>
<dbReference type="PANTHER" id="PTHR42785:SF1">
    <property type="entry name" value="DNA TOPOISOMERASE"/>
    <property type="match status" value="1"/>
</dbReference>
<dbReference type="InterPro" id="IPR025589">
    <property type="entry name" value="Toprim_C_rpt"/>
</dbReference>
<evidence type="ECO:0000256" key="1">
    <source>
        <dbReference type="ARBA" id="ARBA00000213"/>
    </source>
</evidence>
<dbReference type="InterPro" id="IPR013497">
    <property type="entry name" value="Topo_IA_cen"/>
</dbReference>
<evidence type="ECO:0000259" key="10">
    <source>
        <dbReference type="PROSITE" id="PS52039"/>
    </source>
</evidence>
<feature type="domain" description="Toprim" evidence="9">
    <location>
        <begin position="6"/>
        <end position="116"/>
    </location>
</feature>
<dbReference type="HAMAP" id="MF_00952">
    <property type="entry name" value="Topoisom_1_prok"/>
    <property type="match status" value="1"/>
</dbReference>
<evidence type="ECO:0000259" key="9">
    <source>
        <dbReference type="PROSITE" id="PS50880"/>
    </source>
</evidence>
<reference evidence="11" key="1">
    <citation type="journal article" date="2021" name="PeerJ">
        <title>Extensive microbial diversity within the chicken gut microbiome revealed by metagenomics and culture.</title>
        <authorList>
            <person name="Gilroy R."/>
            <person name="Ravi A."/>
            <person name="Getino M."/>
            <person name="Pursley I."/>
            <person name="Horton D.L."/>
            <person name="Alikhan N.F."/>
            <person name="Baker D."/>
            <person name="Gharbi K."/>
            <person name="Hall N."/>
            <person name="Watson M."/>
            <person name="Adriaenssens E.M."/>
            <person name="Foster-Nyarko E."/>
            <person name="Jarju S."/>
            <person name="Secka A."/>
            <person name="Antonio M."/>
            <person name="Oren A."/>
            <person name="Chaudhuri R.R."/>
            <person name="La Ragione R."/>
            <person name="Hildebrand F."/>
            <person name="Pallen M.J."/>
        </authorList>
    </citation>
    <scope>NUCLEOTIDE SEQUENCE</scope>
    <source>
        <strain evidence="11">4100</strain>
    </source>
</reference>
<dbReference type="InterPro" id="IPR023405">
    <property type="entry name" value="Topo_IA_core_domain"/>
</dbReference>
<dbReference type="CDD" id="cd00186">
    <property type="entry name" value="TOP1Ac"/>
    <property type="match status" value="1"/>
</dbReference>
<evidence type="ECO:0000256" key="7">
    <source>
        <dbReference type="ARBA" id="ARBA00023235"/>
    </source>
</evidence>
<feature type="site" description="Interaction with DNA" evidence="8">
    <location>
        <position position="487"/>
    </location>
</feature>
<dbReference type="InterPro" id="IPR006171">
    <property type="entry name" value="TOPRIM_dom"/>
</dbReference>
<dbReference type="GO" id="GO:0006265">
    <property type="term" value="P:DNA topological change"/>
    <property type="evidence" value="ECO:0007669"/>
    <property type="project" value="UniProtKB-UniRule"/>
</dbReference>
<dbReference type="SMART" id="SM00436">
    <property type="entry name" value="TOP1Bc"/>
    <property type="match status" value="1"/>
</dbReference>
<dbReference type="Pfam" id="PF01751">
    <property type="entry name" value="Toprim"/>
    <property type="match status" value="1"/>
</dbReference>
<comment type="caution">
    <text evidence="8">Lacks conserved residue(s) required for the propagation of feature annotation.</text>
</comment>
<feature type="site" description="Interaction with DNA" evidence="8">
    <location>
        <position position="146"/>
    </location>
</feature>
<comment type="similarity">
    <text evidence="2 8">Belongs to the type IA topoisomerase family.</text>
</comment>
<dbReference type="SMART" id="SM00493">
    <property type="entry name" value="TOPRIM"/>
    <property type="match status" value="1"/>
</dbReference>
<dbReference type="InterPro" id="IPR013824">
    <property type="entry name" value="Topo_IA_cen_sub1"/>
</dbReference>
<dbReference type="GO" id="GO:0003917">
    <property type="term" value="F:DNA topoisomerase type I (single strand cut, ATP-independent) activity"/>
    <property type="evidence" value="ECO:0007669"/>
    <property type="project" value="UniProtKB-UniRule"/>
</dbReference>
<proteinExistence type="inferred from homology"/>
<comment type="catalytic activity">
    <reaction evidence="1 8">
        <text>ATP-independent breakage of single-stranded DNA, followed by passage and rejoining.</text>
        <dbReference type="EC" id="5.6.2.1"/>
    </reaction>
</comment>
<feature type="site" description="Interaction with DNA" evidence="8">
    <location>
        <position position="142"/>
    </location>
</feature>
<comment type="caution">
    <text evidence="11">The sequence shown here is derived from an EMBL/GenBank/DDBJ whole genome shotgun (WGS) entry which is preliminary data.</text>
</comment>
<accession>A0A921JHT5</accession>